<organism evidence="1 2">
    <name type="scientific">Bifidobacterium tissieri</name>
    <dbReference type="NCBI Taxonomy" id="1630162"/>
    <lineage>
        <taxon>Bacteria</taxon>
        <taxon>Bacillati</taxon>
        <taxon>Actinomycetota</taxon>
        <taxon>Actinomycetes</taxon>
        <taxon>Bifidobacteriales</taxon>
        <taxon>Bifidobacteriaceae</taxon>
        <taxon>Bifidobacterium</taxon>
    </lineage>
</organism>
<name>A0A261FG34_9BIFI</name>
<dbReference type="Proteomes" id="UP000216444">
    <property type="component" value="Unassembled WGS sequence"/>
</dbReference>
<accession>A0A261FG34</accession>
<proteinExistence type="predicted"/>
<evidence type="ECO:0000313" key="1">
    <source>
        <dbReference type="EMBL" id="OZG58140.1"/>
    </source>
</evidence>
<dbReference type="SUPFAM" id="SSF53474">
    <property type="entry name" value="alpha/beta-Hydrolases"/>
    <property type="match status" value="1"/>
</dbReference>
<comment type="caution">
    <text evidence="1">The sequence shown here is derived from an EMBL/GenBank/DDBJ whole genome shotgun (WGS) entry which is preliminary data.</text>
</comment>
<dbReference type="RefSeq" id="WP_094663259.1">
    <property type="nucleotide sequence ID" value="NZ_MWWV01000005.1"/>
</dbReference>
<keyword evidence="2" id="KW-1185">Reference proteome</keyword>
<dbReference type="AlphaFoldDB" id="A0A261FG34"/>
<dbReference type="InterPro" id="IPR029058">
    <property type="entry name" value="AB_hydrolase_fold"/>
</dbReference>
<gene>
    <name evidence="1" type="ORF">BTIS_0988</name>
</gene>
<dbReference type="EMBL" id="MWWV01000005">
    <property type="protein sequence ID" value="OZG58140.1"/>
    <property type="molecule type" value="Genomic_DNA"/>
</dbReference>
<dbReference type="Gene3D" id="3.40.50.1820">
    <property type="entry name" value="alpha/beta hydrolase"/>
    <property type="match status" value="1"/>
</dbReference>
<evidence type="ECO:0008006" key="3">
    <source>
        <dbReference type="Google" id="ProtNLM"/>
    </source>
</evidence>
<reference evidence="1 2" key="1">
    <citation type="journal article" date="2017" name="BMC Genomics">
        <title>Comparative genomic and phylogenomic analyses of the Bifidobacteriaceae family.</title>
        <authorList>
            <person name="Lugli G.A."/>
            <person name="Milani C."/>
            <person name="Turroni F."/>
            <person name="Duranti S."/>
            <person name="Mancabelli L."/>
            <person name="Mangifesta M."/>
            <person name="Ferrario C."/>
            <person name="Modesto M."/>
            <person name="Mattarelli P."/>
            <person name="Jiri K."/>
            <person name="van Sinderen D."/>
            <person name="Ventura M."/>
        </authorList>
    </citation>
    <scope>NUCLEOTIDE SEQUENCE [LARGE SCALE GENOMIC DNA]</scope>
    <source>
        <strain evidence="1 2">DSM 100201</strain>
    </source>
</reference>
<evidence type="ECO:0000313" key="2">
    <source>
        <dbReference type="Proteomes" id="UP000216444"/>
    </source>
</evidence>
<dbReference type="Pfam" id="PF11187">
    <property type="entry name" value="Mbeg1-like"/>
    <property type="match status" value="1"/>
</dbReference>
<protein>
    <recommendedName>
        <fullName evidence="3">DUF2974 domain-containing protein</fullName>
    </recommendedName>
</protein>
<sequence>MGNIIDYVRDETRGFDERPFGDVDALVLASVVYQTMPPSVPRLTDQLARRHSFWPRLQAWVQALWDAPFDGPTLSDVATELTRAGSEFNIREGHTGLGDPKFDEQLFEVLVDSPRFGGIRVSAYEERFSATEQTQFAAGTMLLPDRDGTLVVAFRGTDDSFAGWKEDFNMSFQYPVPAQESAAEYVAAVAELWPRGLKSLLGRMARPADGSHYPGTHPLVLTGHSKGGNVAVYAAMNASERIRKRITRAYSLDGPGFPADVVHSAAYTAAMPKVEKIVPDSSIVGMILETPEPCTVVVSDQKGIMQHMTYSWQLDDHWEFERLPHLSSSSQYFNTQLNDWLAGLTTEQREHAVDALFTLLGASGSDNLSGMMKTIPRAIPDIINSYVGLSDEDRRNLRYVFNLLLKTSLSRGK</sequence>
<dbReference type="InterPro" id="IPR024499">
    <property type="entry name" value="Mbeg1-like"/>
</dbReference>